<evidence type="ECO:0000256" key="1">
    <source>
        <dbReference type="SAM" id="MobiDB-lite"/>
    </source>
</evidence>
<dbReference type="Gene3D" id="1.10.10.60">
    <property type="entry name" value="Homeodomain-like"/>
    <property type="match status" value="1"/>
</dbReference>
<feature type="region of interest" description="Disordered" evidence="1">
    <location>
        <begin position="77"/>
        <end position="153"/>
    </location>
</feature>
<reference evidence="2 3" key="1">
    <citation type="submission" date="2018-08" db="EMBL/GenBank/DDBJ databases">
        <title>Aphanomyces genome sequencing and annotation.</title>
        <authorList>
            <person name="Minardi D."/>
            <person name="Oidtmann B."/>
            <person name="Van Der Giezen M."/>
            <person name="Studholme D.J."/>
        </authorList>
    </citation>
    <scope>NUCLEOTIDE SEQUENCE [LARGE SCALE GENOMIC DNA]</scope>
    <source>
        <strain evidence="2 3">Kv</strain>
    </source>
</reference>
<name>A0A397AJS4_APHAT</name>
<feature type="region of interest" description="Disordered" evidence="1">
    <location>
        <begin position="1"/>
        <end position="34"/>
    </location>
</feature>
<evidence type="ECO:0000313" key="3">
    <source>
        <dbReference type="Proteomes" id="UP000265427"/>
    </source>
</evidence>
<evidence type="ECO:0000313" key="2">
    <source>
        <dbReference type="EMBL" id="RHY08133.1"/>
    </source>
</evidence>
<dbReference type="VEuPathDB" id="FungiDB:H257_04289"/>
<feature type="region of interest" description="Disordered" evidence="1">
    <location>
        <begin position="278"/>
        <end position="306"/>
    </location>
</feature>
<accession>A0A397AJS4</accession>
<sequence>MQQGDSVSMRRLPETKAVDMTNDNNISASSARGPWAQDEVHRLTQALSMFPDGQYLDMAKYIGTRSPQQVQMYVQKHRDALSKRQVGHRRRRSWEEGQSHHVVPSGNTPSSSASQPSSHRQRQPVHPTYLHPPPSLARPTLPSPRLATPRNSRSLASMGDSVLIQFPGTSYREKLLNFYYKFNPSKVHEVDHILDLFRNRELRLFLNLSLKYQLSESMPAELITQRLRSIQRTPTLTSEDSNLRLLSTVVPPPQPFHDTRPFLPSPMALRHGNGSLPTLRPPLISLTPTGRTPSSSPWSNTPSYHI</sequence>
<dbReference type="InterPro" id="IPR001005">
    <property type="entry name" value="SANT/Myb"/>
</dbReference>
<dbReference type="EMBL" id="QUSZ01005814">
    <property type="protein sequence ID" value="RHY08133.1"/>
    <property type="molecule type" value="Genomic_DNA"/>
</dbReference>
<dbReference type="InterPro" id="IPR009057">
    <property type="entry name" value="Homeodomain-like_sf"/>
</dbReference>
<proteinExistence type="predicted"/>
<dbReference type="Proteomes" id="UP000265427">
    <property type="component" value="Unassembled WGS sequence"/>
</dbReference>
<gene>
    <name evidence="2" type="ORF">DYB36_009116</name>
</gene>
<comment type="caution">
    <text evidence="2">The sequence shown here is derived from an EMBL/GenBank/DDBJ whole genome shotgun (WGS) entry which is preliminary data.</text>
</comment>
<dbReference type="AlphaFoldDB" id="A0A397AJS4"/>
<feature type="compositionally biased region" description="Low complexity" evidence="1">
    <location>
        <begin position="104"/>
        <end position="118"/>
    </location>
</feature>
<feature type="compositionally biased region" description="Low complexity" evidence="1">
    <location>
        <begin position="292"/>
        <end position="306"/>
    </location>
</feature>
<dbReference type="SUPFAM" id="SSF46689">
    <property type="entry name" value="Homeodomain-like"/>
    <property type="match status" value="1"/>
</dbReference>
<protein>
    <recommendedName>
        <fullName evidence="4">HTH myb-type domain-containing protein</fullName>
    </recommendedName>
</protein>
<dbReference type="CDD" id="cd00167">
    <property type="entry name" value="SANT"/>
    <property type="match status" value="1"/>
</dbReference>
<organism evidence="2 3">
    <name type="scientific">Aphanomyces astaci</name>
    <name type="common">Crayfish plague agent</name>
    <dbReference type="NCBI Taxonomy" id="112090"/>
    <lineage>
        <taxon>Eukaryota</taxon>
        <taxon>Sar</taxon>
        <taxon>Stramenopiles</taxon>
        <taxon>Oomycota</taxon>
        <taxon>Saprolegniomycetes</taxon>
        <taxon>Saprolegniales</taxon>
        <taxon>Verrucalvaceae</taxon>
        <taxon>Aphanomyces</taxon>
    </lineage>
</organism>
<evidence type="ECO:0008006" key="4">
    <source>
        <dbReference type="Google" id="ProtNLM"/>
    </source>
</evidence>
<feature type="compositionally biased region" description="Polar residues" evidence="1">
    <location>
        <begin position="21"/>
        <end position="30"/>
    </location>
</feature>